<evidence type="ECO:0000256" key="1">
    <source>
        <dbReference type="SAM" id="MobiDB-lite"/>
    </source>
</evidence>
<name>A0A165QEX4_9AGAM</name>
<keyword evidence="3" id="KW-1185">Reference proteome</keyword>
<proteinExistence type="predicted"/>
<evidence type="ECO:0000313" key="2">
    <source>
        <dbReference type="EMBL" id="KZT22343.1"/>
    </source>
</evidence>
<protein>
    <recommendedName>
        <fullName evidence="4">CCHC-type domain-containing protein</fullName>
    </recommendedName>
</protein>
<dbReference type="EMBL" id="KV425596">
    <property type="protein sequence ID" value="KZT22343.1"/>
    <property type="molecule type" value="Genomic_DNA"/>
</dbReference>
<dbReference type="STRING" id="1314782.A0A165QEX4"/>
<sequence>FEEVNTAGEALNKLRTMKQAGKTADEFISEFKIHAAHSGITQDAALIDYFQEGLTTGLVSKIYNAETMPTTIQGWYAAAVKHDLNYRRLQAHRQRMQGKQPTKAAPKYVRRERDPDAMDVDRLSEEDRKKYMLEGKCFRCGQKGHRA</sequence>
<dbReference type="AlphaFoldDB" id="A0A165QEX4"/>
<reference evidence="2 3" key="1">
    <citation type="journal article" date="2016" name="Mol. Biol. Evol.">
        <title>Comparative Genomics of Early-Diverging Mushroom-Forming Fungi Provides Insights into the Origins of Lignocellulose Decay Capabilities.</title>
        <authorList>
            <person name="Nagy L.G."/>
            <person name="Riley R."/>
            <person name="Tritt A."/>
            <person name="Adam C."/>
            <person name="Daum C."/>
            <person name="Floudas D."/>
            <person name="Sun H."/>
            <person name="Yadav J.S."/>
            <person name="Pangilinan J."/>
            <person name="Larsson K.H."/>
            <person name="Matsuura K."/>
            <person name="Barry K."/>
            <person name="Labutti K."/>
            <person name="Kuo R."/>
            <person name="Ohm R.A."/>
            <person name="Bhattacharya S.S."/>
            <person name="Shirouzu T."/>
            <person name="Yoshinaga Y."/>
            <person name="Martin F.M."/>
            <person name="Grigoriev I.V."/>
            <person name="Hibbett D.S."/>
        </authorList>
    </citation>
    <scope>NUCLEOTIDE SEQUENCE [LARGE SCALE GENOMIC DNA]</scope>
    <source>
        <strain evidence="2 3">HHB14362 ss-1</strain>
    </source>
</reference>
<feature type="non-terminal residue" evidence="2">
    <location>
        <position position="147"/>
    </location>
</feature>
<dbReference type="OrthoDB" id="3040543at2759"/>
<dbReference type="Proteomes" id="UP000076761">
    <property type="component" value="Unassembled WGS sequence"/>
</dbReference>
<dbReference type="InParanoid" id="A0A165QEX4"/>
<evidence type="ECO:0000313" key="3">
    <source>
        <dbReference type="Proteomes" id="UP000076761"/>
    </source>
</evidence>
<feature type="non-terminal residue" evidence="2">
    <location>
        <position position="1"/>
    </location>
</feature>
<evidence type="ECO:0008006" key="4">
    <source>
        <dbReference type="Google" id="ProtNLM"/>
    </source>
</evidence>
<accession>A0A165QEX4</accession>
<gene>
    <name evidence="2" type="ORF">NEOLEDRAFT_1020060</name>
</gene>
<feature type="region of interest" description="Disordered" evidence="1">
    <location>
        <begin position="92"/>
        <end position="117"/>
    </location>
</feature>
<organism evidence="2 3">
    <name type="scientific">Neolentinus lepideus HHB14362 ss-1</name>
    <dbReference type="NCBI Taxonomy" id="1314782"/>
    <lineage>
        <taxon>Eukaryota</taxon>
        <taxon>Fungi</taxon>
        <taxon>Dikarya</taxon>
        <taxon>Basidiomycota</taxon>
        <taxon>Agaricomycotina</taxon>
        <taxon>Agaricomycetes</taxon>
        <taxon>Gloeophyllales</taxon>
        <taxon>Gloeophyllaceae</taxon>
        <taxon>Neolentinus</taxon>
    </lineage>
</organism>